<name>A0A1I4S4D5_9EURY</name>
<accession>A0A1I4S4D5</accession>
<keyword evidence="2" id="KW-1185">Reference proteome</keyword>
<evidence type="ECO:0000313" key="2">
    <source>
        <dbReference type="Proteomes" id="UP000198535"/>
    </source>
</evidence>
<dbReference type="AlphaFoldDB" id="A0A1I4S4D5"/>
<gene>
    <name evidence="1" type="ORF">SAMN04488696_1767</name>
</gene>
<proteinExistence type="predicted"/>
<sequence length="140" mass="15748">MDSRKVLIAALLAIVLLSSAFLIYISPLYSGQIAPLYSVHNSDANEHTVTVEVLNSHNKSIIEETYTLNYTEYAREERPFLSTMPLSSNKFTFNVTLDGENMGSYPIEVELQNTMGVVALYDDYPTGNVTPVSVYWIRED</sequence>
<dbReference type="Proteomes" id="UP000198535">
    <property type="component" value="Unassembled WGS sequence"/>
</dbReference>
<dbReference type="RefSeq" id="WP_091936105.1">
    <property type="nucleotide sequence ID" value="NZ_FOUJ01000003.1"/>
</dbReference>
<protein>
    <submittedName>
        <fullName evidence="1">Uncharacterized protein</fullName>
    </submittedName>
</protein>
<evidence type="ECO:0000313" key="1">
    <source>
        <dbReference type="EMBL" id="SFM59347.1"/>
    </source>
</evidence>
<dbReference type="OrthoDB" id="142681at2157"/>
<reference evidence="2" key="1">
    <citation type="submission" date="2016-10" db="EMBL/GenBank/DDBJ databases">
        <authorList>
            <person name="Varghese N."/>
            <person name="Submissions S."/>
        </authorList>
    </citation>
    <scope>NUCLEOTIDE SEQUENCE [LARGE SCALE GENOMIC DNA]</scope>
    <source>
        <strain evidence="2">Mob M</strain>
    </source>
</reference>
<organism evidence="1 2">
    <name type="scientific">Methanolobus profundi</name>
    <dbReference type="NCBI Taxonomy" id="487685"/>
    <lineage>
        <taxon>Archaea</taxon>
        <taxon>Methanobacteriati</taxon>
        <taxon>Methanobacteriota</taxon>
        <taxon>Stenosarchaea group</taxon>
        <taxon>Methanomicrobia</taxon>
        <taxon>Methanosarcinales</taxon>
        <taxon>Methanosarcinaceae</taxon>
        <taxon>Methanolobus</taxon>
    </lineage>
</organism>
<dbReference type="EMBL" id="FOUJ01000003">
    <property type="protein sequence ID" value="SFM59347.1"/>
    <property type="molecule type" value="Genomic_DNA"/>
</dbReference>